<organism evidence="2">
    <name type="scientific">Cryptosporidium canis</name>
    <dbReference type="NCBI Taxonomy" id="195482"/>
    <lineage>
        <taxon>Eukaryota</taxon>
        <taxon>Sar</taxon>
        <taxon>Alveolata</taxon>
        <taxon>Apicomplexa</taxon>
        <taxon>Conoidasida</taxon>
        <taxon>Coccidia</taxon>
        <taxon>Eucoccidiorida</taxon>
        <taxon>Eimeriorina</taxon>
        <taxon>Cryptosporidiidae</taxon>
        <taxon>Cryptosporidium</taxon>
    </lineage>
</organism>
<comment type="caution">
    <text evidence="2">The sequence shown here is derived from an EMBL/GenBank/DDBJ whole genome shotgun (WGS) entry which is preliminary data.</text>
</comment>
<gene>
    <name evidence="2" type="ORF">OJ253_2003</name>
</gene>
<sequence>MRSPYASFACRVVLLLVTHVVFRGECQGLGIYSTLPDHIVDWLKRHILVEISQVGCHLADGRVEDLVEGGRRCSSVTGPYCRHLSRASVASGYDLETANYIYDHEGGTGYFNRDFFLGKSAYGLFRASENATTNPESTETIESIRSASRARLHDTAAVQRYCKLTRGNFLYCFKLILKSYYESLTRGLAQVALVSRLLTSWRAFLRAVQDFRYLKGGAKRRRSASRASWRKNEIFTVVRDFALPPPHPDYLGRMGERVPPPEASNPYRKDVYFQVRSNFLFDETLGSFLRSRYVRMNLVSGLTWILQQTTPYLGIWKNKRAERLSRHYILVDHPETHSCGRFSVSPYNGLKVCSDLLLGDFQSKFRVIRRAWNGVSSMMSFSGLRPNVRILPAEFSSDAQLTCEWEGLWEVHQDRTVAIRLLSRFGKLQVTNEKMVVSRLPVSISNMSPDKTSTDDAKVITISGYSHSRLMWRSAIPLSSFQSESGTGDKWLNVLDYSDTIPYSLVNIIQFEADFLMESTGQKLLLGPFEYHLLNPALSYTPKSEDKYRELNVEIDSTAELSLVIKMDDRSPGEERGQAISSVSMTTMHVSKASPLVSIHDIESRGCHLKGRVSERTLCVIKKNMADTTKDQ</sequence>
<dbReference type="EMBL" id="JAPCXC010000045">
    <property type="protein sequence ID" value="KAJ1608284.1"/>
    <property type="molecule type" value="Genomic_DNA"/>
</dbReference>
<accession>A0A9D5HXE2</accession>
<name>A0A9D5HXE2_9CRYT</name>
<evidence type="ECO:0000256" key="1">
    <source>
        <dbReference type="SAM" id="SignalP"/>
    </source>
</evidence>
<reference evidence="2" key="1">
    <citation type="submission" date="2022-10" db="EMBL/GenBank/DDBJ databases">
        <title>Adaptive evolution leads to modifications in subtelomeric GC content in a zoonotic Cryptosporidium species.</title>
        <authorList>
            <person name="Li J."/>
            <person name="Feng Y."/>
            <person name="Xiao L."/>
        </authorList>
    </citation>
    <scope>NUCLEOTIDE SEQUENCE</scope>
    <source>
        <strain evidence="2">33844</strain>
    </source>
</reference>
<feature type="chain" id="PRO_5038448329" evidence="1">
    <location>
        <begin position="29"/>
        <end position="632"/>
    </location>
</feature>
<dbReference type="OrthoDB" id="343911at2759"/>
<feature type="signal peptide" evidence="1">
    <location>
        <begin position="1"/>
        <end position="28"/>
    </location>
</feature>
<proteinExistence type="predicted"/>
<evidence type="ECO:0000313" key="2">
    <source>
        <dbReference type="EMBL" id="KAJ1608284.1"/>
    </source>
</evidence>
<keyword evidence="1" id="KW-0732">Signal</keyword>
<dbReference type="AlphaFoldDB" id="A0A9D5HXE2"/>
<dbReference type="Proteomes" id="UP001067231">
    <property type="component" value="Unassembled WGS sequence"/>
</dbReference>
<protein>
    <submittedName>
        <fullName evidence="2">Signal peptide-containing protein</fullName>
    </submittedName>
</protein>